<feature type="domain" description="HTH myb-type" evidence="4">
    <location>
        <begin position="74"/>
        <end position="106"/>
    </location>
</feature>
<dbReference type="InterPro" id="IPR017930">
    <property type="entry name" value="Myb_dom"/>
</dbReference>
<evidence type="ECO:0000259" key="4">
    <source>
        <dbReference type="PROSITE" id="PS51294"/>
    </source>
</evidence>
<dbReference type="InterPro" id="IPR001005">
    <property type="entry name" value="SANT/Myb"/>
</dbReference>
<dbReference type="EMBL" id="JBAMMX010000021">
    <property type="protein sequence ID" value="KAK6919253.1"/>
    <property type="molecule type" value="Genomic_DNA"/>
</dbReference>
<evidence type="ECO:0000313" key="5">
    <source>
        <dbReference type="EMBL" id="KAK6919253.1"/>
    </source>
</evidence>
<gene>
    <name evidence="5" type="ORF">RJ641_015157</name>
</gene>
<comment type="subcellular location">
    <subcellularLocation>
        <location evidence="1">Nucleus</location>
    </subcellularLocation>
</comment>
<accession>A0AAN8ULU6</accession>
<dbReference type="Gene3D" id="1.10.10.60">
    <property type="entry name" value="Homeodomain-like"/>
    <property type="match status" value="2"/>
</dbReference>
<evidence type="ECO:0000256" key="1">
    <source>
        <dbReference type="ARBA" id="ARBA00004123"/>
    </source>
</evidence>
<keyword evidence="6" id="KW-1185">Reference proteome</keyword>
<organism evidence="5 6">
    <name type="scientific">Dillenia turbinata</name>
    <dbReference type="NCBI Taxonomy" id="194707"/>
    <lineage>
        <taxon>Eukaryota</taxon>
        <taxon>Viridiplantae</taxon>
        <taxon>Streptophyta</taxon>
        <taxon>Embryophyta</taxon>
        <taxon>Tracheophyta</taxon>
        <taxon>Spermatophyta</taxon>
        <taxon>Magnoliopsida</taxon>
        <taxon>eudicotyledons</taxon>
        <taxon>Gunneridae</taxon>
        <taxon>Pentapetalae</taxon>
        <taxon>Dilleniales</taxon>
        <taxon>Dilleniaceae</taxon>
        <taxon>Dillenia</taxon>
    </lineage>
</organism>
<keyword evidence="2" id="KW-0539">Nucleus</keyword>
<dbReference type="CDD" id="cd00167">
    <property type="entry name" value="SANT"/>
    <property type="match status" value="2"/>
</dbReference>
<dbReference type="SUPFAM" id="SSF46689">
    <property type="entry name" value="Homeodomain-like"/>
    <property type="match status" value="2"/>
</dbReference>
<evidence type="ECO:0000259" key="3">
    <source>
        <dbReference type="PROSITE" id="PS51293"/>
    </source>
</evidence>
<evidence type="ECO:0000256" key="2">
    <source>
        <dbReference type="ARBA" id="ARBA00023242"/>
    </source>
</evidence>
<proteinExistence type="predicted"/>
<dbReference type="PROSITE" id="PS51294">
    <property type="entry name" value="HTH_MYB"/>
    <property type="match status" value="1"/>
</dbReference>
<reference evidence="5 6" key="1">
    <citation type="submission" date="2023-12" db="EMBL/GenBank/DDBJ databases">
        <title>A high-quality genome assembly for Dillenia turbinata (Dilleniales).</title>
        <authorList>
            <person name="Chanderbali A."/>
        </authorList>
    </citation>
    <scope>NUCLEOTIDE SEQUENCE [LARGE SCALE GENOMIC DNA]</scope>
    <source>
        <strain evidence="5">LSX21</strain>
        <tissue evidence="5">Leaf</tissue>
    </source>
</reference>
<dbReference type="Pfam" id="PF00249">
    <property type="entry name" value="Myb_DNA-binding"/>
    <property type="match status" value="2"/>
</dbReference>
<dbReference type="GO" id="GO:0005634">
    <property type="term" value="C:nucleus"/>
    <property type="evidence" value="ECO:0007669"/>
    <property type="project" value="UniProtKB-SubCell"/>
</dbReference>
<sequence>MENQHYNRLPLPFESSEWTSEENKLFENAIAEYDIFSPDLFQKIALRLPGKTVEQIRRHFKAFAADVKIITEDFLEGLARHGRGDWKSISKHWVPTRTPAQVASHA</sequence>
<protein>
    <submittedName>
        <fullName evidence="5">SANT/Myb domain</fullName>
    </submittedName>
</protein>
<dbReference type="AlphaFoldDB" id="A0AAN8ULU6"/>
<feature type="domain" description="SANT" evidence="3">
    <location>
        <begin position="74"/>
        <end position="106"/>
    </location>
</feature>
<comment type="caution">
    <text evidence="5">The sequence shown here is derived from an EMBL/GenBank/DDBJ whole genome shotgun (WGS) entry which is preliminary data.</text>
</comment>
<dbReference type="SMART" id="SM00717">
    <property type="entry name" value="SANT"/>
    <property type="match status" value="1"/>
</dbReference>
<dbReference type="InterPro" id="IPR017884">
    <property type="entry name" value="SANT_dom"/>
</dbReference>
<dbReference type="PROSITE" id="PS51293">
    <property type="entry name" value="SANT"/>
    <property type="match status" value="1"/>
</dbReference>
<dbReference type="Proteomes" id="UP001370490">
    <property type="component" value="Unassembled WGS sequence"/>
</dbReference>
<dbReference type="PANTHER" id="PTHR44042">
    <property type="entry name" value="DUPLICATED HOMEODOMAIN-LIKE SUPERFAMILY PROTEIN-RELATED"/>
    <property type="match status" value="1"/>
</dbReference>
<name>A0AAN8ULU6_9MAGN</name>
<dbReference type="PANTHER" id="PTHR44042:SF15">
    <property type="entry name" value="DUPLICATED HOMEODOMAIN-LIKE SUPERFAMILY PROTEIN"/>
    <property type="match status" value="1"/>
</dbReference>
<dbReference type="InterPro" id="IPR009057">
    <property type="entry name" value="Homeodomain-like_sf"/>
</dbReference>
<evidence type="ECO:0000313" key="6">
    <source>
        <dbReference type="Proteomes" id="UP001370490"/>
    </source>
</evidence>